<evidence type="ECO:0000256" key="12">
    <source>
        <dbReference type="ARBA" id="ARBA00044550"/>
    </source>
</evidence>
<dbReference type="SMART" id="SM00487">
    <property type="entry name" value="DEXDc"/>
    <property type="match status" value="1"/>
</dbReference>
<evidence type="ECO:0000313" key="15">
    <source>
        <dbReference type="EMBL" id="SHI31473.1"/>
    </source>
</evidence>
<dbReference type="AlphaFoldDB" id="A0A1M6A5J8"/>
<evidence type="ECO:0000256" key="11">
    <source>
        <dbReference type="ARBA" id="ARBA00044535"/>
    </source>
</evidence>
<comment type="similarity">
    <text evidence="1">Belongs to the helicase family. RecQ subfamily.</text>
</comment>
<dbReference type="PANTHER" id="PTHR13710:SF105">
    <property type="entry name" value="ATP-DEPENDENT DNA HELICASE Q1"/>
    <property type="match status" value="1"/>
</dbReference>
<dbReference type="GO" id="GO:0009378">
    <property type="term" value="F:four-way junction helicase activity"/>
    <property type="evidence" value="ECO:0007669"/>
    <property type="project" value="TreeGrafter"/>
</dbReference>
<dbReference type="GO" id="GO:0006281">
    <property type="term" value="P:DNA repair"/>
    <property type="evidence" value="ECO:0007669"/>
    <property type="project" value="TreeGrafter"/>
</dbReference>
<dbReference type="InterPro" id="IPR001650">
    <property type="entry name" value="Helicase_C-like"/>
</dbReference>
<evidence type="ECO:0000259" key="13">
    <source>
        <dbReference type="PROSITE" id="PS51192"/>
    </source>
</evidence>
<dbReference type="EMBL" id="FQYI01000001">
    <property type="protein sequence ID" value="SHI31473.1"/>
    <property type="molecule type" value="Genomic_DNA"/>
</dbReference>
<dbReference type="GO" id="GO:0016787">
    <property type="term" value="F:hydrolase activity"/>
    <property type="evidence" value="ECO:0007669"/>
    <property type="project" value="UniProtKB-KW"/>
</dbReference>
<proteinExistence type="inferred from homology"/>
<dbReference type="GO" id="GO:0030894">
    <property type="term" value="C:replisome"/>
    <property type="evidence" value="ECO:0007669"/>
    <property type="project" value="TreeGrafter"/>
</dbReference>
<dbReference type="Pfam" id="PF00270">
    <property type="entry name" value="DEAD"/>
    <property type="match status" value="1"/>
</dbReference>
<evidence type="ECO:0000313" key="16">
    <source>
        <dbReference type="Proteomes" id="UP000184335"/>
    </source>
</evidence>
<dbReference type="SUPFAM" id="SSF52540">
    <property type="entry name" value="P-loop containing nucleoside triphosphate hydrolases"/>
    <property type="match status" value="1"/>
</dbReference>
<comment type="catalytic activity">
    <reaction evidence="9">
        <text>Couples ATP hydrolysis with the unwinding of duplex DNA by translocating in the 3'-5' direction.</text>
        <dbReference type="EC" id="5.6.2.4"/>
    </reaction>
</comment>
<keyword evidence="4" id="KW-0378">Hydrolase</keyword>
<dbReference type="Pfam" id="PF00271">
    <property type="entry name" value="Helicase_C"/>
    <property type="match status" value="1"/>
</dbReference>
<dbReference type="GO" id="GO:0043138">
    <property type="term" value="F:3'-5' DNA helicase activity"/>
    <property type="evidence" value="ECO:0007669"/>
    <property type="project" value="UniProtKB-EC"/>
</dbReference>
<dbReference type="GO" id="GO:0003677">
    <property type="term" value="F:DNA binding"/>
    <property type="evidence" value="ECO:0007669"/>
    <property type="project" value="UniProtKB-KW"/>
</dbReference>
<dbReference type="GO" id="GO:0005524">
    <property type="term" value="F:ATP binding"/>
    <property type="evidence" value="ECO:0007669"/>
    <property type="project" value="UniProtKB-KW"/>
</dbReference>
<dbReference type="InterPro" id="IPR011545">
    <property type="entry name" value="DEAD/DEAH_box_helicase_dom"/>
</dbReference>
<feature type="domain" description="Helicase C-terminal" evidence="14">
    <location>
        <begin position="230"/>
        <end position="377"/>
    </location>
</feature>
<evidence type="ECO:0000256" key="6">
    <source>
        <dbReference type="ARBA" id="ARBA00022840"/>
    </source>
</evidence>
<feature type="domain" description="Helicase ATP-binding" evidence="13">
    <location>
        <begin position="38"/>
        <end position="206"/>
    </location>
</feature>
<evidence type="ECO:0000256" key="7">
    <source>
        <dbReference type="ARBA" id="ARBA00023125"/>
    </source>
</evidence>
<keyword evidence="7" id="KW-0238">DNA-binding</keyword>
<dbReference type="GO" id="GO:0005737">
    <property type="term" value="C:cytoplasm"/>
    <property type="evidence" value="ECO:0007669"/>
    <property type="project" value="TreeGrafter"/>
</dbReference>
<protein>
    <recommendedName>
        <fullName evidence="11">ATP-dependent DNA helicase RecQ</fullName>
        <ecNumber evidence="10">5.6.2.4</ecNumber>
    </recommendedName>
    <alternativeName>
        <fullName evidence="12">DNA 3'-5' helicase RecQ</fullName>
    </alternativeName>
</protein>
<keyword evidence="3" id="KW-0547">Nucleotide-binding</keyword>
<dbReference type="EC" id="5.6.2.4" evidence="10"/>
<dbReference type="NCBIfam" id="TIGR00614">
    <property type="entry name" value="recQ_fam"/>
    <property type="match status" value="1"/>
</dbReference>
<keyword evidence="5 15" id="KW-0347">Helicase</keyword>
<dbReference type="GO" id="GO:0006310">
    <property type="term" value="P:DNA recombination"/>
    <property type="evidence" value="ECO:0007669"/>
    <property type="project" value="InterPro"/>
</dbReference>
<dbReference type="OrthoDB" id="9763310at2"/>
<evidence type="ECO:0000256" key="3">
    <source>
        <dbReference type="ARBA" id="ARBA00022741"/>
    </source>
</evidence>
<evidence type="ECO:0000256" key="1">
    <source>
        <dbReference type="ARBA" id="ARBA00005446"/>
    </source>
</evidence>
<dbReference type="CDD" id="cd17920">
    <property type="entry name" value="DEXHc_RecQ"/>
    <property type="match status" value="1"/>
</dbReference>
<keyword evidence="16" id="KW-1185">Reference proteome</keyword>
<evidence type="ECO:0000256" key="10">
    <source>
        <dbReference type="ARBA" id="ARBA00034808"/>
    </source>
</evidence>
<keyword evidence="2" id="KW-0479">Metal-binding</keyword>
<dbReference type="Proteomes" id="UP000184335">
    <property type="component" value="Unassembled WGS sequence"/>
</dbReference>
<dbReference type="Pfam" id="PF16124">
    <property type="entry name" value="RecQ_Zn_bind"/>
    <property type="match status" value="1"/>
</dbReference>
<evidence type="ECO:0000259" key="14">
    <source>
        <dbReference type="PROSITE" id="PS51194"/>
    </source>
</evidence>
<organism evidence="15 16">
    <name type="scientific">Cruoricaptor ignavus</name>
    <dbReference type="NCBI Taxonomy" id="1118202"/>
    <lineage>
        <taxon>Bacteria</taxon>
        <taxon>Pseudomonadati</taxon>
        <taxon>Bacteroidota</taxon>
        <taxon>Flavobacteriia</taxon>
        <taxon>Flavobacteriales</taxon>
        <taxon>Weeksellaceae</taxon>
        <taxon>Cruoricaptor</taxon>
    </lineage>
</organism>
<dbReference type="Gene3D" id="3.40.50.300">
    <property type="entry name" value="P-loop containing nucleotide triphosphate hydrolases"/>
    <property type="match status" value="2"/>
</dbReference>
<evidence type="ECO:0000256" key="9">
    <source>
        <dbReference type="ARBA" id="ARBA00034617"/>
    </source>
</evidence>
<keyword evidence="8" id="KW-0413">Isomerase</keyword>
<accession>A0A1M6A5J8</accession>
<dbReference type="FunFam" id="3.40.50.300:FF:000296">
    <property type="entry name" value="ATP-dependent DNA helicase RecQ"/>
    <property type="match status" value="1"/>
</dbReference>
<dbReference type="PROSITE" id="PS51192">
    <property type="entry name" value="HELICASE_ATP_BIND_1"/>
    <property type="match status" value="1"/>
</dbReference>
<dbReference type="SMART" id="SM00490">
    <property type="entry name" value="HELICc"/>
    <property type="match status" value="1"/>
</dbReference>
<dbReference type="InterPro" id="IPR032284">
    <property type="entry name" value="RecQ_Zn-bd"/>
</dbReference>
<dbReference type="GO" id="GO:0046872">
    <property type="term" value="F:metal ion binding"/>
    <property type="evidence" value="ECO:0007669"/>
    <property type="project" value="UniProtKB-KW"/>
</dbReference>
<evidence type="ECO:0000256" key="4">
    <source>
        <dbReference type="ARBA" id="ARBA00022801"/>
    </source>
</evidence>
<keyword evidence="6" id="KW-0067">ATP-binding</keyword>
<evidence type="ECO:0000256" key="5">
    <source>
        <dbReference type="ARBA" id="ARBA00022806"/>
    </source>
</evidence>
<sequence>MCSIFYFYKKLLSLSAKSHILKTFWGYEHFREPQDKIIDAVISGKDTLAILPTGGGKSLCYQVPALMLSGCCIVISPLLALMKDQVIQLQSLGIEAQLLSAETDSLKQDLIYSSCKNRQTKLLYISPERLGDKKFLANAAEIPISFLAVDEAHCISEWGQDFRPAYLRIKNFREVYANVPIIALTATATKKVSHDIVSQLGLRSPIIFNQNPERKNLNIYHKKSADKYQEILNFLKYTSKSGIIYVRTRGEAENLFNFLKTNKIPEINFYHAGLPYRERTERQTEWQNSETAVIVATNAFGMGIDKENVGFVIHHTPPHSIENYYQEIGRAGRGKQDADTILFWNEEDLKQRDEIFAGQIAQRGQFAKILKSLYSTYQIAEHELPDATFEFNYNKIQTQTGEKRAIIKNILAFLHRQEVIFFDESSSKSCIQLSFDPQQLHLLAPKDAWFAEQLLRSLPGIQSGDAYFNEDFLVQKLNTEKKILKSRLRELELKNLLKYTDGNNATIKFLSPREDRFFEGKYWKIYKETQRNKLQKWEEMKYFILENHFCKMQMILKYFGGKSQKKCGRCSVCLRNSYKIFSSSVKDDLLRFLKQKPASAEEIFAALSRHQRQDILENLILLLNSEQIFMVDHRTYALT</sequence>
<name>A0A1M6A5J8_9FLAO</name>
<dbReference type="PROSITE" id="PS51194">
    <property type="entry name" value="HELICASE_CTER"/>
    <property type="match status" value="1"/>
</dbReference>
<dbReference type="GO" id="GO:0043590">
    <property type="term" value="C:bacterial nucleoid"/>
    <property type="evidence" value="ECO:0007669"/>
    <property type="project" value="TreeGrafter"/>
</dbReference>
<dbReference type="STRING" id="1118202.SAMN05443429_101146"/>
<gene>
    <name evidence="15" type="ORF">SAMN05443429_101146</name>
</gene>
<reference evidence="15 16" key="1">
    <citation type="submission" date="2016-11" db="EMBL/GenBank/DDBJ databases">
        <authorList>
            <person name="Jaros S."/>
            <person name="Januszkiewicz K."/>
            <person name="Wedrychowicz H."/>
        </authorList>
    </citation>
    <scope>NUCLEOTIDE SEQUENCE [LARGE SCALE GENOMIC DNA]</scope>
    <source>
        <strain evidence="15 16">DSM 25479</strain>
    </source>
</reference>
<evidence type="ECO:0000256" key="8">
    <source>
        <dbReference type="ARBA" id="ARBA00023235"/>
    </source>
</evidence>
<dbReference type="InterPro" id="IPR014001">
    <property type="entry name" value="Helicase_ATP-bd"/>
</dbReference>
<dbReference type="PANTHER" id="PTHR13710">
    <property type="entry name" value="DNA HELICASE RECQ FAMILY MEMBER"/>
    <property type="match status" value="1"/>
</dbReference>
<dbReference type="InterPro" id="IPR004589">
    <property type="entry name" value="DNA_helicase_ATP-dep_RecQ"/>
</dbReference>
<dbReference type="InterPro" id="IPR036388">
    <property type="entry name" value="WH-like_DNA-bd_sf"/>
</dbReference>
<dbReference type="InterPro" id="IPR027417">
    <property type="entry name" value="P-loop_NTPase"/>
</dbReference>
<dbReference type="Gene3D" id="1.10.10.10">
    <property type="entry name" value="Winged helix-like DNA-binding domain superfamily/Winged helix DNA-binding domain"/>
    <property type="match status" value="1"/>
</dbReference>
<evidence type="ECO:0000256" key="2">
    <source>
        <dbReference type="ARBA" id="ARBA00022723"/>
    </source>
</evidence>